<keyword evidence="4 10" id="KW-0479">Metal-binding</keyword>
<feature type="binding site" evidence="10">
    <location>
        <position position="27"/>
    </location>
    <ligand>
        <name>(6S)-5-formyl-5,6,7,8-tetrahydrofolate</name>
        <dbReference type="ChEBI" id="CHEBI:57457"/>
    </ligand>
</feature>
<dbReference type="AlphaFoldDB" id="A0A1F2PIQ1"/>
<dbReference type="GO" id="GO:0003924">
    <property type="term" value="F:GTPase activity"/>
    <property type="evidence" value="ECO:0007669"/>
    <property type="project" value="UniProtKB-UniRule"/>
</dbReference>
<dbReference type="SUPFAM" id="SSF116878">
    <property type="entry name" value="TrmE connector domain"/>
    <property type="match status" value="1"/>
</dbReference>
<comment type="cofactor">
    <cofactor evidence="10">
        <name>K(+)</name>
        <dbReference type="ChEBI" id="CHEBI:29103"/>
    </cofactor>
    <text evidence="10">Binds 1 potassium ion per subunit.</text>
</comment>
<dbReference type="Gene3D" id="3.30.1360.120">
    <property type="entry name" value="Probable tRNA modification gtpase trme, domain 1"/>
    <property type="match status" value="1"/>
</dbReference>
<dbReference type="OrthoDB" id="9805918at2"/>
<feature type="binding site" evidence="10">
    <location>
        <begin position="281"/>
        <end position="284"/>
    </location>
    <ligand>
        <name>GTP</name>
        <dbReference type="ChEBI" id="CHEBI:37565"/>
    </ligand>
</feature>
<dbReference type="CDD" id="cd04164">
    <property type="entry name" value="trmE"/>
    <property type="match status" value="1"/>
</dbReference>
<dbReference type="GO" id="GO:0046872">
    <property type="term" value="F:metal ion binding"/>
    <property type="evidence" value="ECO:0007669"/>
    <property type="project" value="UniProtKB-KW"/>
</dbReference>
<dbReference type="GO" id="GO:0005525">
    <property type="term" value="F:GTP binding"/>
    <property type="evidence" value="ECO:0007669"/>
    <property type="project" value="UniProtKB-UniRule"/>
</dbReference>
<evidence type="ECO:0000313" key="14">
    <source>
        <dbReference type="Proteomes" id="UP000176244"/>
    </source>
</evidence>
<keyword evidence="2 10" id="KW-0963">Cytoplasm</keyword>
<feature type="binding site" evidence="10">
    <location>
        <position position="262"/>
    </location>
    <ligand>
        <name>Mg(2+)</name>
        <dbReference type="ChEBI" id="CHEBI:18420"/>
    </ligand>
</feature>
<keyword evidence="3 10" id="KW-0819">tRNA processing</keyword>
<dbReference type="HAMAP" id="MF_00379">
    <property type="entry name" value="GTPase_MnmE"/>
    <property type="match status" value="1"/>
</dbReference>
<comment type="subunit">
    <text evidence="10">Homodimer. Heterotetramer of two MnmE and two MnmG subunits.</text>
</comment>
<organism evidence="13 14">
    <name type="scientific">Acetobacterium wieringae</name>
    <dbReference type="NCBI Taxonomy" id="52694"/>
    <lineage>
        <taxon>Bacteria</taxon>
        <taxon>Bacillati</taxon>
        <taxon>Bacillota</taxon>
        <taxon>Clostridia</taxon>
        <taxon>Eubacteriales</taxon>
        <taxon>Eubacteriaceae</taxon>
        <taxon>Acetobacterium</taxon>
    </lineage>
</organism>
<sequence>MEALLQNEDTIAAVATGMGGAGIGIIRISGPDAVELGNKLFVNPRGKTLLAAGSHELVYGRVVDPATKKDIDEVLVSKMLAPHSYTAEDVVEINCHGGIVPMRKILKLVITSGARLAEPGEFTKRAFLNGRMDLTQAEAVIDIINAKTEKSLEYSVAQLEGRLSHKLEELDNILVGILSHMEVNIDYPEYDIEEISYDFVNSQILELLNKIKEILTVAETGKIYREGITTAILGEPNVGKSSLLNTLLMENKAIVTDIPGTTRDTIEEYLNIEGIPFKIIDTAGIRETDNLVEKIGVEKSKALLNQTNLVIFMRDISKEMSTGEKELIELLKNRKTIYIANKTDAISGMDVEIPEPWIPMSLLEDQGIETLRQKMLEMVFEGTVSQEADYLITNTRHIQLLETTKTSLENAISTMASQMPLELVSIDVMEALEALRGITGKAVGMDIIDQIFKNFCIGK</sequence>
<dbReference type="InterPro" id="IPR027266">
    <property type="entry name" value="TrmE/GcvT-like"/>
</dbReference>
<feature type="binding site" evidence="10">
    <location>
        <position position="258"/>
    </location>
    <ligand>
        <name>K(+)</name>
        <dbReference type="ChEBI" id="CHEBI:29103"/>
    </ligand>
</feature>
<evidence type="ECO:0000256" key="9">
    <source>
        <dbReference type="ARBA" id="ARBA00023134"/>
    </source>
</evidence>
<dbReference type="InterPro" id="IPR005225">
    <property type="entry name" value="Small_GTP-bd"/>
</dbReference>
<dbReference type="EC" id="3.6.-.-" evidence="10"/>
<dbReference type="Pfam" id="PF01926">
    <property type="entry name" value="MMR_HSR1"/>
    <property type="match status" value="1"/>
</dbReference>
<dbReference type="InterPro" id="IPR006073">
    <property type="entry name" value="GTP-bd"/>
</dbReference>
<dbReference type="InterPro" id="IPR004520">
    <property type="entry name" value="GTPase_MnmE"/>
</dbReference>
<evidence type="ECO:0000256" key="10">
    <source>
        <dbReference type="HAMAP-Rule" id="MF_00379"/>
    </source>
</evidence>
<evidence type="ECO:0000256" key="2">
    <source>
        <dbReference type="ARBA" id="ARBA00022490"/>
    </source>
</evidence>
<dbReference type="InterPro" id="IPR031168">
    <property type="entry name" value="G_TrmE"/>
</dbReference>
<dbReference type="GO" id="GO:0042802">
    <property type="term" value="F:identical protein binding"/>
    <property type="evidence" value="ECO:0007669"/>
    <property type="project" value="UniProtKB-ARBA"/>
</dbReference>
<dbReference type="STRING" id="52694.ACWI_13250"/>
<comment type="subcellular location">
    <subcellularLocation>
        <location evidence="10">Cytoplasm</location>
    </subcellularLocation>
</comment>
<proteinExistence type="inferred from homology"/>
<dbReference type="Gene3D" id="1.20.120.430">
    <property type="entry name" value="tRNA modification GTPase MnmE domain 2"/>
    <property type="match status" value="1"/>
</dbReference>
<accession>A0A1F2PIQ1</accession>
<dbReference type="NCBIfam" id="TIGR00450">
    <property type="entry name" value="mnmE_trmE_thdF"/>
    <property type="match status" value="1"/>
</dbReference>
<dbReference type="Pfam" id="PF10396">
    <property type="entry name" value="TrmE_N"/>
    <property type="match status" value="1"/>
</dbReference>
<evidence type="ECO:0000256" key="11">
    <source>
        <dbReference type="RuleBase" id="RU003313"/>
    </source>
</evidence>
<dbReference type="CDD" id="cd14858">
    <property type="entry name" value="TrmE_N"/>
    <property type="match status" value="1"/>
</dbReference>
<feature type="binding site" evidence="10">
    <location>
        <position position="241"/>
    </location>
    <ligand>
        <name>Mg(2+)</name>
        <dbReference type="ChEBI" id="CHEBI:18420"/>
    </ligand>
</feature>
<dbReference type="InterPro" id="IPR027417">
    <property type="entry name" value="P-loop_NTPase"/>
</dbReference>
<feature type="domain" description="TrmE-type G" evidence="12">
    <location>
        <begin position="227"/>
        <end position="380"/>
    </location>
</feature>
<evidence type="ECO:0000256" key="1">
    <source>
        <dbReference type="ARBA" id="ARBA00011043"/>
    </source>
</evidence>
<dbReference type="RefSeq" id="WP_139142330.1">
    <property type="nucleotide sequence ID" value="NZ_CP097897.1"/>
</dbReference>
<dbReference type="PANTHER" id="PTHR42714">
    <property type="entry name" value="TRNA MODIFICATION GTPASE GTPBP3"/>
    <property type="match status" value="1"/>
</dbReference>
<protein>
    <recommendedName>
        <fullName evidence="10">tRNA modification GTPase MnmE</fullName>
        <ecNumber evidence="10">3.6.-.-</ecNumber>
    </recommendedName>
</protein>
<feature type="binding site" evidence="10">
    <location>
        <position position="256"/>
    </location>
    <ligand>
        <name>K(+)</name>
        <dbReference type="ChEBI" id="CHEBI:29103"/>
    </ligand>
</feature>
<dbReference type="PROSITE" id="PS51709">
    <property type="entry name" value="G_TRME"/>
    <property type="match status" value="1"/>
</dbReference>
<dbReference type="EMBL" id="LKEU01000026">
    <property type="protein sequence ID" value="OFV71208.1"/>
    <property type="molecule type" value="Genomic_DNA"/>
</dbReference>
<evidence type="ECO:0000256" key="3">
    <source>
        <dbReference type="ARBA" id="ARBA00022694"/>
    </source>
</evidence>
<feature type="binding site" evidence="10">
    <location>
        <position position="131"/>
    </location>
    <ligand>
        <name>(6S)-5-formyl-5,6,7,8-tetrahydrofolate</name>
        <dbReference type="ChEBI" id="CHEBI:57457"/>
    </ligand>
</feature>
<keyword evidence="9 10" id="KW-0342">GTP-binding</keyword>
<dbReference type="Pfam" id="PF12631">
    <property type="entry name" value="MnmE_helical"/>
    <property type="match status" value="1"/>
</dbReference>
<comment type="caution">
    <text evidence="10">Lacks conserved residue(s) required for the propagation of feature annotation.</text>
</comment>
<dbReference type="FunFam" id="3.30.1360.120:FF:000003">
    <property type="entry name" value="tRNA modification GTPase MnmE"/>
    <property type="match status" value="1"/>
</dbReference>
<keyword evidence="7 10" id="KW-0460">Magnesium</keyword>
<dbReference type="InterPro" id="IPR018948">
    <property type="entry name" value="GTP-bd_TrmE_N"/>
</dbReference>
<dbReference type="GO" id="GO:0030488">
    <property type="term" value="P:tRNA methylation"/>
    <property type="evidence" value="ECO:0007669"/>
    <property type="project" value="TreeGrafter"/>
</dbReference>
<comment type="similarity">
    <text evidence="1 10 11">Belongs to the TRAFAC class TrmE-Era-EngA-EngB-Septin-like GTPase superfamily. TrmE GTPase family.</text>
</comment>
<dbReference type="InterPro" id="IPR027368">
    <property type="entry name" value="MnmE_dom2"/>
</dbReference>
<dbReference type="Proteomes" id="UP000176244">
    <property type="component" value="Unassembled WGS sequence"/>
</dbReference>
<feature type="binding site" evidence="10">
    <location>
        <begin position="237"/>
        <end position="242"/>
    </location>
    <ligand>
        <name>GTP</name>
        <dbReference type="ChEBI" id="CHEBI:37565"/>
    </ligand>
</feature>
<comment type="function">
    <text evidence="10">Exhibits a very high intrinsic GTPase hydrolysis rate. Involved in the addition of a carboxymethylaminomethyl (cmnm) group at the wobble position (U34) of certain tRNAs, forming tRNA-cmnm(5)s(2)U34.</text>
</comment>
<feature type="binding site" evidence="10">
    <location>
        <position position="459"/>
    </location>
    <ligand>
        <name>(6S)-5-formyl-5,6,7,8-tetrahydrofolate</name>
        <dbReference type="ChEBI" id="CHEBI:57457"/>
    </ligand>
</feature>
<feature type="binding site" evidence="10">
    <location>
        <position position="92"/>
    </location>
    <ligand>
        <name>(6S)-5-formyl-5,6,7,8-tetrahydrofolate</name>
        <dbReference type="ChEBI" id="CHEBI:57457"/>
    </ligand>
</feature>
<dbReference type="PANTHER" id="PTHR42714:SF2">
    <property type="entry name" value="TRNA MODIFICATION GTPASE GTPBP3, MITOCHONDRIAL"/>
    <property type="match status" value="1"/>
</dbReference>
<feature type="binding site" evidence="10">
    <location>
        <begin position="256"/>
        <end position="262"/>
    </location>
    <ligand>
        <name>GTP</name>
        <dbReference type="ChEBI" id="CHEBI:37565"/>
    </ligand>
</feature>
<dbReference type="SUPFAM" id="SSF52540">
    <property type="entry name" value="P-loop containing nucleoside triphosphate hydrolases"/>
    <property type="match status" value="1"/>
</dbReference>
<evidence type="ECO:0000256" key="6">
    <source>
        <dbReference type="ARBA" id="ARBA00022801"/>
    </source>
</evidence>
<dbReference type="InterPro" id="IPR025867">
    <property type="entry name" value="MnmE_helical"/>
</dbReference>
<dbReference type="NCBIfam" id="TIGR00231">
    <property type="entry name" value="small_GTP"/>
    <property type="match status" value="1"/>
</dbReference>
<evidence type="ECO:0000259" key="12">
    <source>
        <dbReference type="PROSITE" id="PS51709"/>
    </source>
</evidence>
<feature type="binding site" evidence="10">
    <location>
        <position position="237"/>
    </location>
    <ligand>
        <name>K(+)</name>
        <dbReference type="ChEBI" id="CHEBI:29103"/>
    </ligand>
</feature>
<feature type="binding site" evidence="10">
    <location>
        <position position="261"/>
    </location>
    <ligand>
        <name>K(+)</name>
        <dbReference type="ChEBI" id="CHEBI:29103"/>
    </ligand>
</feature>
<name>A0A1F2PIQ1_9FIRM</name>
<dbReference type="Gene3D" id="3.40.50.300">
    <property type="entry name" value="P-loop containing nucleotide triphosphate hydrolases"/>
    <property type="match status" value="1"/>
</dbReference>
<evidence type="ECO:0000313" key="13">
    <source>
        <dbReference type="EMBL" id="OFV71208.1"/>
    </source>
</evidence>
<evidence type="ECO:0000256" key="7">
    <source>
        <dbReference type="ARBA" id="ARBA00022842"/>
    </source>
</evidence>
<keyword evidence="6 10" id="KW-0378">Hydrolase</keyword>
<dbReference type="GO" id="GO:0002098">
    <property type="term" value="P:tRNA wobble uridine modification"/>
    <property type="evidence" value="ECO:0007669"/>
    <property type="project" value="TreeGrafter"/>
</dbReference>
<dbReference type="FunFam" id="3.40.50.300:FF:000494">
    <property type="entry name" value="tRNA modification GTPase MnmE"/>
    <property type="match status" value="1"/>
</dbReference>
<dbReference type="GO" id="GO:0005829">
    <property type="term" value="C:cytosol"/>
    <property type="evidence" value="ECO:0007669"/>
    <property type="project" value="TreeGrafter"/>
</dbReference>
<evidence type="ECO:0000256" key="5">
    <source>
        <dbReference type="ARBA" id="ARBA00022741"/>
    </source>
</evidence>
<comment type="caution">
    <text evidence="13">The sequence shown here is derived from an EMBL/GenBank/DDBJ whole genome shotgun (WGS) entry which is preliminary data.</text>
</comment>
<evidence type="ECO:0000256" key="4">
    <source>
        <dbReference type="ARBA" id="ARBA00022723"/>
    </source>
</evidence>
<reference evidence="13 14" key="1">
    <citation type="submission" date="2015-09" db="EMBL/GenBank/DDBJ databases">
        <title>Genome sequence of Acetobacterium wieringae DSM 1911.</title>
        <authorList>
            <person name="Poehlein A."/>
            <person name="Bengelsdorf F.R."/>
            <person name="Schiel-Bengelsdorf B."/>
            <person name="Duerre P."/>
            <person name="Daniel R."/>
        </authorList>
    </citation>
    <scope>NUCLEOTIDE SEQUENCE [LARGE SCALE GENOMIC DNA]</scope>
    <source>
        <strain evidence="13 14">DSM 1911</strain>
    </source>
</reference>
<gene>
    <name evidence="13" type="primary">mnmE_1</name>
    <name evidence="10" type="synonym">mnmE</name>
    <name evidence="10" type="synonym">trmE</name>
    <name evidence="13" type="ORF">ACWI_13250</name>
</gene>
<keyword evidence="5 10" id="KW-0547">Nucleotide-binding</keyword>
<evidence type="ECO:0000256" key="8">
    <source>
        <dbReference type="ARBA" id="ARBA00022958"/>
    </source>
</evidence>
<keyword evidence="8 10" id="KW-0630">Potassium</keyword>